<comment type="caution">
    <text evidence="1">The sequence shown here is derived from an EMBL/GenBank/DDBJ whole genome shotgun (WGS) entry which is preliminary data.</text>
</comment>
<proteinExistence type="predicted"/>
<accession>A0A8J7YXX9</accession>
<keyword evidence="2" id="KW-1185">Reference proteome</keyword>
<sequence length="106" mass="11384">MRQLSGVLPASPQSAPSILSPLLRLSVEIESGKSSALLLLHLFSQKLNDGTNYLQRSHICLATAITSPSKRSRIVLGVRSLSSLYFERRSAETGLGDADTISADCL</sequence>
<evidence type="ECO:0000313" key="2">
    <source>
        <dbReference type="Proteomes" id="UP000646053"/>
    </source>
</evidence>
<dbReference type="AlphaFoldDB" id="A0A8J7YXX9"/>
<dbReference type="Proteomes" id="UP000646053">
    <property type="component" value="Unassembled WGS sequence"/>
</dbReference>
<name>A0A8J7YXX9_9CYAN</name>
<evidence type="ECO:0000313" key="1">
    <source>
        <dbReference type="EMBL" id="NDJ16657.1"/>
    </source>
</evidence>
<reference evidence="1" key="1">
    <citation type="submission" date="2019-12" db="EMBL/GenBank/DDBJ databases">
        <title>High-Quality draft genome sequences of three cyanobacteria isolated from the limestone walls of the Old Cathedral of Coimbra.</title>
        <authorList>
            <person name="Tiago I."/>
            <person name="Soares F."/>
            <person name="Portugal A."/>
        </authorList>
    </citation>
    <scope>NUCLEOTIDE SEQUENCE</scope>
    <source>
        <strain evidence="1">A</strain>
    </source>
</reference>
<protein>
    <submittedName>
        <fullName evidence="1">Uncharacterized protein</fullName>
    </submittedName>
</protein>
<gene>
    <name evidence="1" type="ORF">GS601_05025</name>
</gene>
<organism evidence="1 2">
    <name type="scientific">Myxacorys almedinensis A</name>
    <dbReference type="NCBI Taxonomy" id="2690445"/>
    <lineage>
        <taxon>Bacteria</taxon>
        <taxon>Bacillati</taxon>
        <taxon>Cyanobacteriota</taxon>
        <taxon>Cyanophyceae</taxon>
        <taxon>Leptolyngbyales</taxon>
        <taxon>Leptolyngbyaceae</taxon>
        <taxon>Myxacorys</taxon>
        <taxon>Myxacorys almedinensis</taxon>
    </lineage>
</organism>
<dbReference type="EMBL" id="WVIE01000004">
    <property type="protein sequence ID" value="NDJ16657.1"/>
    <property type="molecule type" value="Genomic_DNA"/>
</dbReference>
<dbReference type="RefSeq" id="WP_162422167.1">
    <property type="nucleotide sequence ID" value="NZ_WVIE01000004.1"/>
</dbReference>